<feature type="region of interest" description="Disordered" evidence="1">
    <location>
        <begin position="28"/>
        <end position="51"/>
    </location>
</feature>
<dbReference type="Proteomes" id="UP000431092">
    <property type="component" value="Unassembled WGS sequence"/>
</dbReference>
<reference evidence="2 3" key="1">
    <citation type="submission" date="2019-11" db="EMBL/GenBank/DDBJ databases">
        <title>Whole genome sequencing identifies a novel species of the genus Arsenicicoccus isolated from human blood.</title>
        <authorList>
            <person name="Jeong J.H."/>
            <person name="Kweon O.J."/>
            <person name="Kim H.R."/>
            <person name="Kim T.-H."/>
            <person name="Ha S.-M."/>
            <person name="Lee M.-K."/>
        </authorList>
    </citation>
    <scope>NUCLEOTIDE SEQUENCE [LARGE SCALE GENOMIC DNA]</scope>
    <source>
        <strain evidence="2 3">MKL-02</strain>
    </source>
</reference>
<sequence>MEITTMTIATRIRVDAVAPLRSTAPDLRTPRASVDARGTGQGIGVSGVGGTDTRVVDGGRVGYARTIAPSTPFAVSDVVPPLGRPPV</sequence>
<gene>
    <name evidence="2" type="ORF">GGG17_15565</name>
</gene>
<evidence type="ECO:0000256" key="1">
    <source>
        <dbReference type="SAM" id="MobiDB-lite"/>
    </source>
</evidence>
<dbReference type="RefSeq" id="WP_154594609.1">
    <property type="nucleotide sequence ID" value="NZ_WLVL01000057.1"/>
</dbReference>
<dbReference type="EMBL" id="WLVL01000057">
    <property type="protein sequence ID" value="MTB73351.1"/>
    <property type="molecule type" value="Genomic_DNA"/>
</dbReference>
<feature type="compositionally biased region" description="Gly residues" evidence="1">
    <location>
        <begin position="39"/>
        <end position="50"/>
    </location>
</feature>
<accession>A0A6I3IYG7</accession>
<dbReference type="AlphaFoldDB" id="A0A6I3IYG7"/>
<proteinExistence type="predicted"/>
<evidence type="ECO:0000313" key="3">
    <source>
        <dbReference type="Proteomes" id="UP000431092"/>
    </source>
</evidence>
<name>A0A6I3IYG7_9MICO</name>
<evidence type="ECO:0000313" key="2">
    <source>
        <dbReference type="EMBL" id="MTB73351.1"/>
    </source>
</evidence>
<protein>
    <submittedName>
        <fullName evidence="2">Uncharacterized protein</fullName>
    </submittedName>
</protein>
<organism evidence="2 3">
    <name type="scientific">Arsenicicoccus cauae</name>
    <dbReference type="NCBI Taxonomy" id="2663847"/>
    <lineage>
        <taxon>Bacteria</taxon>
        <taxon>Bacillati</taxon>
        <taxon>Actinomycetota</taxon>
        <taxon>Actinomycetes</taxon>
        <taxon>Micrococcales</taxon>
        <taxon>Intrasporangiaceae</taxon>
        <taxon>Arsenicicoccus</taxon>
    </lineage>
</organism>
<comment type="caution">
    <text evidence="2">The sequence shown here is derived from an EMBL/GenBank/DDBJ whole genome shotgun (WGS) entry which is preliminary data.</text>
</comment>
<keyword evidence="3" id="KW-1185">Reference proteome</keyword>